<name>A0A6I3SN83_HELMO</name>
<dbReference type="EMBL" id="WNKU01000023">
    <property type="protein sequence ID" value="MTV50359.1"/>
    <property type="molecule type" value="Genomic_DNA"/>
</dbReference>
<reference evidence="1 2" key="1">
    <citation type="submission" date="2019-11" db="EMBL/GenBank/DDBJ databases">
        <title>Whole-genome sequence of a the green, strictly anaerobic photosynthetic bacterium Heliobacillus mobilis DSM 6151.</title>
        <authorList>
            <person name="Kyndt J.A."/>
            <person name="Meyer T.E."/>
        </authorList>
    </citation>
    <scope>NUCLEOTIDE SEQUENCE [LARGE SCALE GENOMIC DNA]</scope>
    <source>
        <strain evidence="1 2">DSM 6151</strain>
    </source>
</reference>
<evidence type="ECO:0000313" key="1">
    <source>
        <dbReference type="EMBL" id="MTV50359.1"/>
    </source>
</evidence>
<proteinExistence type="predicted"/>
<evidence type="ECO:0000313" key="2">
    <source>
        <dbReference type="Proteomes" id="UP000430670"/>
    </source>
</evidence>
<sequence>MSFLKDLELTQDKYEYTQLEKKYRNFLGPSFKIVINGANLSQQGIVISEVTVELDVGTKADSFQFDVVNAYDPTEREFRWIDDYFSLGNYVEIYMGYVDELVMVFYGLITKVEYAFTEEEVPSLRISGMDLSFLMMKGSDSNVWTQKKYSEVAQSIGASYSFTNKIDDTKVKLPIIVQKNKTDYHFLSWMAEINDFVFFIKGRTLYFQSRFTNTVPVVTLTIGENLYHFSIEANLSAPTYKVAVRGWNEKSFEEIEATSTNVHKLGSSKTGCDMVKLLSEKTEYELANVSSKEEAQQMADAILNRKAMDFVLGFGETTGLPEIQAGRYIQVDKLGKQFKSPFYLQTVTHRIDESGYTTRFTVKGNGI</sequence>
<dbReference type="AlphaFoldDB" id="A0A6I3SN83"/>
<dbReference type="Proteomes" id="UP000430670">
    <property type="component" value="Unassembled WGS sequence"/>
</dbReference>
<dbReference type="SUPFAM" id="SSF69279">
    <property type="entry name" value="Phage tail proteins"/>
    <property type="match status" value="1"/>
</dbReference>
<evidence type="ECO:0008006" key="3">
    <source>
        <dbReference type="Google" id="ProtNLM"/>
    </source>
</evidence>
<accession>A0A6I3SN83</accession>
<gene>
    <name evidence="1" type="ORF">GJ688_15420</name>
</gene>
<keyword evidence="2" id="KW-1185">Reference proteome</keyword>
<comment type="caution">
    <text evidence="1">The sequence shown here is derived from an EMBL/GenBank/DDBJ whole genome shotgun (WGS) entry which is preliminary data.</text>
</comment>
<protein>
    <recommendedName>
        <fullName evidence="3">Phage protein D</fullName>
    </recommendedName>
</protein>
<dbReference type="Pfam" id="PF05954">
    <property type="entry name" value="Phage_GPD"/>
    <property type="match status" value="1"/>
</dbReference>
<organism evidence="1 2">
    <name type="scientific">Heliobacterium mobile</name>
    <name type="common">Heliobacillus mobilis</name>
    <dbReference type="NCBI Taxonomy" id="28064"/>
    <lineage>
        <taxon>Bacteria</taxon>
        <taxon>Bacillati</taxon>
        <taxon>Bacillota</taxon>
        <taxon>Clostridia</taxon>
        <taxon>Eubacteriales</taxon>
        <taxon>Heliobacteriaceae</taxon>
        <taxon>Heliobacterium</taxon>
    </lineage>
</organism>